<keyword evidence="5" id="KW-1185">Reference proteome</keyword>
<evidence type="ECO:0000313" key="5">
    <source>
        <dbReference type="Proteomes" id="UP001597092"/>
    </source>
</evidence>
<feature type="transmembrane region" description="Helical" evidence="2">
    <location>
        <begin position="255"/>
        <end position="276"/>
    </location>
</feature>
<feature type="compositionally biased region" description="Low complexity" evidence="1">
    <location>
        <begin position="17"/>
        <end position="44"/>
    </location>
</feature>
<organism evidence="4 5">
    <name type="scientific">Halobellus litoreus</name>
    <dbReference type="NCBI Taxonomy" id="755310"/>
    <lineage>
        <taxon>Archaea</taxon>
        <taxon>Methanobacteriati</taxon>
        <taxon>Methanobacteriota</taxon>
        <taxon>Stenosarchaea group</taxon>
        <taxon>Halobacteria</taxon>
        <taxon>Halobacteriales</taxon>
        <taxon>Haloferacaceae</taxon>
        <taxon>Halobellus</taxon>
    </lineage>
</organism>
<reference evidence="4 5" key="1">
    <citation type="journal article" date="2019" name="Int. J. Syst. Evol. Microbiol.">
        <title>The Global Catalogue of Microorganisms (GCM) 10K type strain sequencing project: providing services to taxonomists for standard genome sequencing and annotation.</title>
        <authorList>
            <consortium name="The Broad Institute Genomics Platform"/>
            <consortium name="The Broad Institute Genome Sequencing Center for Infectious Disease"/>
            <person name="Wu L."/>
            <person name="Ma J."/>
        </authorList>
    </citation>
    <scope>NUCLEOTIDE SEQUENCE [LARGE SCALE GENOMIC DNA]</scope>
    <source>
        <strain evidence="4 5">CGMCC 1.10387</strain>
    </source>
</reference>
<sequence length="356" mass="37372">MTESSEEPDAADRRADSAVADDGADTADASDVGETADASRGADAADPDDAEDAADPDESGDAAGAADPAEPTPSGEASGAGSDDLEALRAEVEETYDFDDFGPEDMAEMSLEEWEAAFDPETWIVGEELLDRVEHELNARVAIREIFAVVERVRDDEDCVVAYSDEGYAVVYADGSVEGEGTVLRDVKPTVALCSMESYDLMDAPEDVSLPEPDDVVEGSGEFGNLMLQVVAAAQIVVGLGLLVAWIALPSLSTVVAPIAAIGFLVIGFFLFLVVANARLSDRFRTEEFRNRLRALDAVDAPRPDGLPDRESPAVGVGEGDDGGASTANGDDVPPAPNDGDRRVVASDHASEETDT</sequence>
<dbReference type="Pfam" id="PF24003">
    <property type="entry name" value="DUF7319"/>
    <property type="match status" value="1"/>
</dbReference>
<comment type="caution">
    <text evidence="4">The sequence shown here is derived from an EMBL/GenBank/DDBJ whole genome shotgun (WGS) entry which is preliminary data.</text>
</comment>
<gene>
    <name evidence="4" type="ORF">ACFSAS_02935</name>
</gene>
<dbReference type="Proteomes" id="UP001597092">
    <property type="component" value="Unassembled WGS sequence"/>
</dbReference>
<dbReference type="RefSeq" id="WP_256307958.1">
    <property type="nucleotide sequence ID" value="NZ_JANHAW010000002.1"/>
</dbReference>
<name>A0ABD6DQP8_9EURY</name>
<proteinExistence type="predicted"/>
<feature type="region of interest" description="Disordered" evidence="1">
    <location>
        <begin position="300"/>
        <end position="356"/>
    </location>
</feature>
<feature type="compositionally biased region" description="Basic and acidic residues" evidence="1">
    <location>
        <begin position="339"/>
        <end position="356"/>
    </location>
</feature>
<accession>A0ABD6DQP8</accession>
<feature type="region of interest" description="Disordered" evidence="1">
    <location>
        <begin position="1"/>
        <end position="83"/>
    </location>
</feature>
<dbReference type="EMBL" id="JBHUDP010000001">
    <property type="protein sequence ID" value="MFD1684561.1"/>
    <property type="molecule type" value="Genomic_DNA"/>
</dbReference>
<feature type="transmembrane region" description="Helical" evidence="2">
    <location>
        <begin position="226"/>
        <end position="249"/>
    </location>
</feature>
<keyword evidence="2" id="KW-1133">Transmembrane helix</keyword>
<dbReference type="AlphaFoldDB" id="A0ABD6DQP8"/>
<evidence type="ECO:0000256" key="1">
    <source>
        <dbReference type="SAM" id="MobiDB-lite"/>
    </source>
</evidence>
<feature type="compositionally biased region" description="Acidic residues" evidence="1">
    <location>
        <begin position="45"/>
        <end position="60"/>
    </location>
</feature>
<feature type="compositionally biased region" description="Basic and acidic residues" evidence="1">
    <location>
        <begin position="300"/>
        <end position="312"/>
    </location>
</feature>
<feature type="domain" description="DUF7319" evidence="3">
    <location>
        <begin position="109"/>
        <end position="311"/>
    </location>
</feature>
<evidence type="ECO:0000256" key="2">
    <source>
        <dbReference type="SAM" id="Phobius"/>
    </source>
</evidence>
<protein>
    <recommendedName>
        <fullName evidence="3">DUF7319 domain-containing protein</fullName>
    </recommendedName>
</protein>
<evidence type="ECO:0000313" key="4">
    <source>
        <dbReference type="EMBL" id="MFD1684561.1"/>
    </source>
</evidence>
<evidence type="ECO:0000259" key="3">
    <source>
        <dbReference type="Pfam" id="PF24003"/>
    </source>
</evidence>
<keyword evidence="2" id="KW-0472">Membrane</keyword>
<dbReference type="InterPro" id="IPR055743">
    <property type="entry name" value="DUF7319"/>
</dbReference>
<keyword evidence="2" id="KW-0812">Transmembrane</keyword>